<proteinExistence type="predicted"/>
<feature type="region of interest" description="Disordered" evidence="1">
    <location>
        <begin position="30"/>
        <end position="78"/>
    </location>
</feature>
<evidence type="ECO:0000313" key="3">
    <source>
        <dbReference type="Proteomes" id="UP001286313"/>
    </source>
</evidence>
<reference evidence="2" key="1">
    <citation type="submission" date="2023-10" db="EMBL/GenBank/DDBJ databases">
        <title>Genome assemblies of two species of porcelain crab, Petrolisthes cinctipes and Petrolisthes manimaculis (Anomura: Porcellanidae).</title>
        <authorList>
            <person name="Angst P."/>
        </authorList>
    </citation>
    <scope>NUCLEOTIDE SEQUENCE</scope>
    <source>
        <strain evidence="2">PB745_01</strain>
        <tissue evidence="2">Gill</tissue>
    </source>
</reference>
<evidence type="ECO:0000256" key="1">
    <source>
        <dbReference type="SAM" id="MobiDB-lite"/>
    </source>
</evidence>
<dbReference type="Proteomes" id="UP001286313">
    <property type="component" value="Unassembled WGS sequence"/>
</dbReference>
<protein>
    <submittedName>
        <fullName evidence="2">Uncharacterized protein</fullName>
    </submittedName>
</protein>
<accession>A0AAE1EIM6</accession>
<gene>
    <name evidence="2" type="ORF">Pcinc_039895</name>
</gene>
<feature type="compositionally biased region" description="Pro residues" evidence="1">
    <location>
        <begin position="32"/>
        <end position="46"/>
    </location>
</feature>
<comment type="caution">
    <text evidence="2">The sequence shown here is derived from an EMBL/GenBank/DDBJ whole genome shotgun (WGS) entry which is preliminary data.</text>
</comment>
<keyword evidence="3" id="KW-1185">Reference proteome</keyword>
<dbReference type="EMBL" id="JAWQEG010006911">
    <property type="protein sequence ID" value="KAK3853574.1"/>
    <property type="molecule type" value="Genomic_DNA"/>
</dbReference>
<dbReference type="AlphaFoldDB" id="A0AAE1EIM6"/>
<feature type="compositionally biased region" description="Polar residues" evidence="1">
    <location>
        <begin position="68"/>
        <end position="78"/>
    </location>
</feature>
<name>A0AAE1EIM6_PETCI</name>
<sequence>MDERVRRLVESLPSTPTHIASLLLPRSSLPTPLLPQPPYPPDPTPIHSPFHLDSPPIHSPFHLDSLPTPHSSSHTYIA</sequence>
<organism evidence="2 3">
    <name type="scientific">Petrolisthes cinctipes</name>
    <name type="common">Flat porcelain crab</name>
    <dbReference type="NCBI Taxonomy" id="88211"/>
    <lineage>
        <taxon>Eukaryota</taxon>
        <taxon>Metazoa</taxon>
        <taxon>Ecdysozoa</taxon>
        <taxon>Arthropoda</taxon>
        <taxon>Crustacea</taxon>
        <taxon>Multicrustacea</taxon>
        <taxon>Malacostraca</taxon>
        <taxon>Eumalacostraca</taxon>
        <taxon>Eucarida</taxon>
        <taxon>Decapoda</taxon>
        <taxon>Pleocyemata</taxon>
        <taxon>Anomura</taxon>
        <taxon>Galatheoidea</taxon>
        <taxon>Porcellanidae</taxon>
        <taxon>Petrolisthes</taxon>
    </lineage>
</organism>
<evidence type="ECO:0000313" key="2">
    <source>
        <dbReference type="EMBL" id="KAK3853574.1"/>
    </source>
</evidence>